<feature type="binding site" evidence="9">
    <location>
        <position position="74"/>
    </location>
    <ligand>
        <name>4-amino-2-methyl-5-(diphosphooxymethyl)pyrimidine</name>
        <dbReference type="ChEBI" id="CHEBI:57841"/>
    </ligand>
</feature>
<comment type="catalytic activity">
    <reaction evidence="8 9 10">
        <text>2-[(2R,5Z)-2-carboxy-4-methylthiazol-5(2H)-ylidene]ethyl phosphate + 4-amino-2-methyl-5-(diphosphooxymethyl)pyrimidine + 2 H(+) = thiamine phosphate + CO2 + diphosphate</text>
        <dbReference type="Rhea" id="RHEA:47844"/>
        <dbReference type="ChEBI" id="CHEBI:15378"/>
        <dbReference type="ChEBI" id="CHEBI:16526"/>
        <dbReference type="ChEBI" id="CHEBI:33019"/>
        <dbReference type="ChEBI" id="CHEBI:37575"/>
        <dbReference type="ChEBI" id="CHEBI:57841"/>
        <dbReference type="ChEBI" id="CHEBI:62899"/>
        <dbReference type="EC" id="2.5.1.3"/>
    </reaction>
</comment>
<evidence type="ECO:0000256" key="6">
    <source>
        <dbReference type="ARBA" id="ARBA00047334"/>
    </source>
</evidence>
<feature type="binding site" evidence="9">
    <location>
        <position position="94"/>
    </location>
    <ligand>
        <name>Mg(2+)</name>
        <dbReference type="ChEBI" id="CHEBI:18420"/>
    </ligand>
</feature>
<evidence type="ECO:0000259" key="12">
    <source>
        <dbReference type="Pfam" id="PF02581"/>
    </source>
</evidence>
<dbReference type="InterPro" id="IPR036206">
    <property type="entry name" value="ThiamineP_synth_sf"/>
</dbReference>
<evidence type="ECO:0000256" key="3">
    <source>
        <dbReference type="ARBA" id="ARBA00022723"/>
    </source>
</evidence>
<evidence type="ECO:0000256" key="8">
    <source>
        <dbReference type="ARBA" id="ARBA00047883"/>
    </source>
</evidence>
<dbReference type="PANTHER" id="PTHR20857:SF15">
    <property type="entry name" value="THIAMINE-PHOSPHATE SYNTHASE"/>
    <property type="match status" value="1"/>
</dbReference>
<dbReference type="RefSeq" id="WP_168988374.1">
    <property type="nucleotide sequence ID" value="NZ_CAWPHM010000294.1"/>
</dbReference>
<comment type="cofactor">
    <cofactor evidence="9">
        <name>Mg(2+)</name>
        <dbReference type="ChEBI" id="CHEBI:18420"/>
    </cofactor>
    <text evidence="9">Binds 1 Mg(2+) ion per subunit.</text>
</comment>
<keyword evidence="5 9" id="KW-0784">Thiamine biosynthesis</keyword>
<dbReference type="InterPro" id="IPR022998">
    <property type="entry name" value="ThiamineP_synth_TenI"/>
</dbReference>
<name>A0A972FE59_9RHOO</name>
<protein>
    <recommendedName>
        <fullName evidence="9">Thiamine-phosphate synthase</fullName>
        <shortName evidence="9">TP synthase</shortName>
        <shortName evidence="9">TPS</shortName>
        <ecNumber evidence="9">2.5.1.3</ecNumber>
    </recommendedName>
    <alternativeName>
        <fullName evidence="9">Thiamine-phosphate pyrophosphorylase</fullName>
        <shortName evidence="9">TMP pyrophosphorylase</shortName>
        <shortName evidence="9">TMP-PPase</shortName>
    </alternativeName>
</protein>
<comment type="catalytic activity">
    <reaction evidence="6 9 10">
        <text>4-methyl-5-(2-phosphooxyethyl)-thiazole + 4-amino-2-methyl-5-(diphosphooxymethyl)pyrimidine + H(+) = thiamine phosphate + diphosphate</text>
        <dbReference type="Rhea" id="RHEA:22328"/>
        <dbReference type="ChEBI" id="CHEBI:15378"/>
        <dbReference type="ChEBI" id="CHEBI:33019"/>
        <dbReference type="ChEBI" id="CHEBI:37575"/>
        <dbReference type="ChEBI" id="CHEBI:57841"/>
        <dbReference type="ChEBI" id="CHEBI:58296"/>
        <dbReference type="EC" id="2.5.1.3"/>
    </reaction>
</comment>
<dbReference type="InterPro" id="IPR034291">
    <property type="entry name" value="TMP_synthase"/>
</dbReference>
<comment type="catalytic activity">
    <reaction evidence="7 9 10">
        <text>2-(2-carboxy-4-methylthiazol-5-yl)ethyl phosphate + 4-amino-2-methyl-5-(diphosphooxymethyl)pyrimidine + 2 H(+) = thiamine phosphate + CO2 + diphosphate</text>
        <dbReference type="Rhea" id="RHEA:47848"/>
        <dbReference type="ChEBI" id="CHEBI:15378"/>
        <dbReference type="ChEBI" id="CHEBI:16526"/>
        <dbReference type="ChEBI" id="CHEBI:33019"/>
        <dbReference type="ChEBI" id="CHEBI:37575"/>
        <dbReference type="ChEBI" id="CHEBI:57841"/>
        <dbReference type="ChEBI" id="CHEBI:62890"/>
        <dbReference type="EC" id="2.5.1.3"/>
    </reaction>
</comment>
<evidence type="ECO:0000256" key="10">
    <source>
        <dbReference type="RuleBase" id="RU003826"/>
    </source>
</evidence>
<feature type="domain" description="Thiamine phosphate synthase/TenI" evidence="12">
    <location>
        <begin position="13"/>
        <end position="192"/>
    </location>
</feature>
<keyword evidence="14" id="KW-1185">Reference proteome</keyword>
<dbReference type="Proteomes" id="UP000599523">
    <property type="component" value="Unassembled WGS sequence"/>
</dbReference>
<keyword evidence="4 9" id="KW-0460">Magnesium</keyword>
<evidence type="ECO:0000256" key="11">
    <source>
        <dbReference type="RuleBase" id="RU004253"/>
    </source>
</evidence>
<evidence type="ECO:0000256" key="5">
    <source>
        <dbReference type="ARBA" id="ARBA00022977"/>
    </source>
</evidence>
<keyword evidence="3 9" id="KW-0479">Metal-binding</keyword>
<comment type="pathway">
    <text evidence="1 9 11">Cofactor biosynthesis; thiamine diphosphate biosynthesis; thiamine phosphate from 4-amino-2-methyl-5-diphosphomethylpyrimidine and 4-methyl-5-(2-phosphoethyl)-thiazole: step 1/1.</text>
</comment>
<feature type="binding site" evidence="9">
    <location>
        <position position="143"/>
    </location>
    <ligand>
        <name>4-amino-2-methyl-5-(diphosphooxymethyl)pyrimidine</name>
        <dbReference type="ChEBI" id="CHEBI:57841"/>
    </ligand>
</feature>
<gene>
    <name evidence="9" type="primary">thiE</name>
    <name evidence="13" type="ORF">GPA21_11855</name>
</gene>
<dbReference type="EMBL" id="WTVM01000067">
    <property type="protein sequence ID" value="NMG03662.1"/>
    <property type="molecule type" value="Genomic_DNA"/>
</dbReference>
<dbReference type="Gene3D" id="3.20.20.70">
    <property type="entry name" value="Aldolase class I"/>
    <property type="match status" value="1"/>
</dbReference>
<dbReference type="GO" id="GO:0004789">
    <property type="term" value="F:thiamine-phosphate diphosphorylase activity"/>
    <property type="evidence" value="ECO:0007669"/>
    <property type="project" value="UniProtKB-UniRule"/>
</dbReference>
<dbReference type="GO" id="GO:0009229">
    <property type="term" value="P:thiamine diphosphate biosynthetic process"/>
    <property type="evidence" value="ECO:0007669"/>
    <property type="project" value="UniProtKB-UniRule"/>
</dbReference>
<keyword evidence="2 9" id="KW-0808">Transferase</keyword>
<evidence type="ECO:0000256" key="4">
    <source>
        <dbReference type="ARBA" id="ARBA00022842"/>
    </source>
</evidence>
<evidence type="ECO:0000313" key="14">
    <source>
        <dbReference type="Proteomes" id="UP000599523"/>
    </source>
</evidence>
<comment type="similarity">
    <text evidence="9 10">Belongs to the thiamine-phosphate synthase family.</text>
</comment>
<evidence type="ECO:0000256" key="1">
    <source>
        <dbReference type="ARBA" id="ARBA00005165"/>
    </source>
</evidence>
<dbReference type="NCBIfam" id="TIGR00693">
    <property type="entry name" value="thiE"/>
    <property type="match status" value="1"/>
</dbReference>
<dbReference type="GO" id="GO:0009228">
    <property type="term" value="P:thiamine biosynthetic process"/>
    <property type="evidence" value="ECO:0007669"/>
    <property type="project" value="UniProtKB-KW"/>
</dbReference>
<dbReference type="SUPFAM" id="SSF51391">
    <property type="entry name" value="Thiamin phosphate synthase"/>
    <property type="match status" value="1"/>
</dbReference>
<dbReference type="InterPro" id="IPR013785">
    <property type="entry name" value="Aldolase_TIM"/>
</dbReference>
<sequence>MPGVRTEYRMRGLYAITPDVQNNEALLALVRAVLAGQPALLQYRNKLASDELRRVQAAALLAECRAGGIPLIVNDDVDLAVAIGADGVHVGGDDGDVAEVRRRIGGQMLLGVSCYADFDRAVAARDAGADYVAFGAVRPSGTKPRAVRAPLALFSRAGALGLPLVAIGGISLDNAAEVVEAGADMLAVISDVFDSPDPAQRAAAYQELFDRVEHDR</sequence>
<dbReference type="GO" id="GO:0005737">
    <property type="term" value="C:cytoplasm"/>
    <property type="evidence" value="ECO:0007669"/>
    <property type="project" value="TreeGrafter"/>
</dbReference>
<dbReference type="Pfam" id="PF02581">
    <property type="entry name" value="TMP-TENI"/>
    <property type="match status" value="1"/>
</dbReference>
<dbReference type="GO" id="GO:0000287">
    <property type="term" value="F:magnesium ion binding"/>
    <property type="evidence" value="ECO:0007669"/>
    <property type="project" value="UniProtKB-UniRule"/>
</dbReference>
<comment type="function">
    <text evidence="9">Condenses 4-methyl-5-(beta-hydroxyethyl)thiazole monophosphate (THZ-P) and 2-methyl-4-amino-5-hydroxymethyl pyrimidine pyrophosphate (HMP-PP) to form thiamine monophosphate (TMP).</text>
</comment>
<dbReference type="HAMAP" id="MF_00097">
    <property type="entry name" value="TMP_synthase"/>
    <property type="match status" value="1"/>
</dbReference>
<dbReference type="EC" id="2.5.1.3" evidence="9"/>
<organism evidence="13 14">
    <name type="scientific">Azoarcus taiwanensis</name>
    <dbReference type="NCBI Taxonomy" id="666964"/>
    <lineage>
        <taxon>Bacteria</taxon>
        <taxon>Pseudomonadati</taxon>
        <taxon>Pseudomonadota</taxon>
        <taxon>Betaproteobacteria</taxon>
        <taxon>Rhodocyclales</taxon>
        <taxon>Zoogloeaceae</taxon>
        <taxon>Azoarcus</taxon>
    </lineage>
</organism>
<feature type="binding site" evidence="9">
    <location>
        <position position="75"/>
    </location>
    <ligand>
        <name>Mg(2+)</name>
        <dbReference type="ChEBI" id="CHEBI:18420"/>
    </ligand>
</feature>
<dbReference type="PANTHER" id="PTHR20857">
    <property type="entry name" value="THIAMINE-PHOSPHATE PYROPHOSPHORYLASE"/>
    <property type="match status" value="1"/>
</dbReference>
<accession>A0A972FE59</accession>
<proteinExistence type="inferred from homology"/>
<dbReference type="CDD" id="cd00564">
    <property type="entry name" value="TMP_TenI"/>
    <property type="match status" value="1"/>
</dbReference>
<dbReference type="AlphaFoldDB" id="A0A972FE59"/>
<evidence type="ECO:0000256" key="2">
    <source>
        <dbReference type="ARBA" id="ARBA00022679"/>
    </source>
</evidence>
<comment type="caution">
    <text evidence="13">The sequence shown here is derived from an EMBL/GenBank/DDBJ whole genome shotgun (WGS) entry which is preliminary data.</text>
</comment>
<feature type="binding site" evidence="9">
    <location>
        <begin position="42"/>
        <end position="46"/>
    </location>
    <ligand>
        <name>4-amino-2-methyl-5-(diphosphooxymethyl)pyrimidine</name>
        <dbReference type="ChEBI" id="CHEBI:57841"/>
    </ligand>
</feature>
<feature type="binding site" evidence="9">
    <location>
        <position position="113"/>
    </location>
    <ligand>
        <name>4-amino-2-methyl-5-(diphosphooxymethyl)pyrimidine</name>
        <dbReference type="ChEBI" id="CHEBI:57841"/>
    </ligand>
</feature>
<evidence type="ECO:0000256" key="9">
    <source>
        <dbReference type="HAMAP-Rule" id="MF_00097"/>
    </source>
</evidence>
<reference evidence="13" key="1">
    <citation type="submission" date="2019-12" db="EMBL/GenBank/DDBJ databases">
        <title>Comparative genomics gives insights into the taxonomy of the Azoarcus-Aromatoleum group and reveals separate origins of nif in the plant-associated Azoarcus and non-plant-associated Aromatoleum sub-groups.</title>
        <authorList>
            <person name="Lafos M."/>
            <person name="Maluk M."/>
            <person name="Batista M."/>
            <person name="Junghare M."/>
            <person name="Carmona M."/>
            <person name="Faoro H."/>
            <person name="Cruz L.M."/>
            <person name="Battistoni F."/>
            <person name="De Souza E."/>
            <person name="Pedrosa F."/>
            <person name="Chen W.-M."/>
            <person name="Poole P.S."/>
            <person name="Dixon R.A."/>
            <person name="James E.K."/>
        </authorList>
    </citation>
    <scope>NUCLEOTIDE SEQUENCE</scope>
    <source>
        <strain evidence="13">NSC3</strain>
    </source>
</reference>
<feature type="binding site" evidence="9">
    <location>
        <position position="169"/>
    </location>
    <ligand>
        <name>2-[(2R,5Z)-2-carboxy-4-methylthiazol-5(2H)-ylidene]ethyl phosphate</name>
        <dbReference type="ChEBI" id="CHEBI:62899"/>
    </ligand>
</feature>
<feature type="binding site" evidence="9">
    <location>
        <begin position="140"/>
        <end position="142"/>
    </location>
    <ligand>
        <name>2-[(2R,5Z)-2-carboxy-4-methylthiazol-5(2H)-ylidene]ethyl phosphate</name>
        <dbReference type="ChEBI" id="CHEBI:62899"/>
    </ligand>
</feature>
<evidence type="ECO:0000256" key="7">
    <source>
        <dbReference type="ARBA" id="ARBA00047851"/>
    </source>
</evidence>
<feature type="binding site" evidence="9">
    <location>
        <begin position="189"/>
        <end position="190"/>
    </location>
    <ligand>
        <name>2-[(2R,5Z)-2-carboxy-4-methylthiazol-5(2H)-ylidene]ethyl phosphate</name>
        <dbReference type="ChEBI" id="CHEBI:62899"/>
    </ligand>
</feature>
<evidence type="ECO:0000313" key="13">
    <source>
        <dbReference type="EMBL" id="NMG03662.1"/>
    </source>
</evidence>